<dbReference type="Proteomes" id="UP000183766">
    <property type="component" value="Unassembled WGS sequence"/>
</dbReference>
<accession>A0A1I4ZV07</accession>
<dbReference type="EMBL" id="FOUM01000037">
    <property type="protein sequence ID" value="SFN54061.1"/>
    <property type="molecule type" value="Genomic_DNA"/>
</dbReference>
<evidence type="ECO:0000313" key="1">
    <source>
        <dbReference type="EMBL" id="SFN54061.1"/>
    </source>
</evidence>
<name>A0A1I4ZV07_9BACE</name>
<reference evidence="1 2" key="1">
    <citation type="submission" date="2016-10" db="EMBL/GenBank/DDBJ databases">
        <authorList>
            <person name="de Groot N.N."/>
        </authorList>
    </citation>
    <scope>NUCLEOTIDE SEQUENCE [LARGE SCALE GENOMIC DNA]</scope>
    <source>
        <strain evidence="1 2">NLAE-zl-C202</strain>
    </source>
</reference>
<sequence length="168" mass="19748">MATLTKAINKDLFDSILPTFGNPRVHVPVWDEGQKMFLCEEYESANGHRYYKGVRFCDRIVVVEKVGLYHSWTYIDGIEIYAFNGKRLELVQKKDYEKEFRNEEFIRKESEIMVRNYIEGVLKAQKSSMPQAELEEKSKAIIDGCYKSFLDSDFNTRLTQILPQIEQK</sequence>
<dbReference type="AlphaFoldDB" id="A0A1I4ZV07"/>
<dbReference type="RefSeq" id="WP_008640780.1">
    <property type="nucleotide sequence ID" value="NZ_FOUM01000037.1"/>
</dbReference>
<proteinExistence type="predicted"/>
<gene>
    <name evidence="1" type="ORF">SAMN05216250_13743</name>
</gene>
<evidence type="ECO:0000313" key="2">
    <source>
        <dbReference type="Proteomes" id="UP000183766"/>
    </source>
</evidence>
<protein>
    <submittedName>
        <fullName evidence="1">Uncharacterized protein</fullName>
    </submittedName>
</protein>
<organism evidence="1 2">
    <name type="scientific">Bacteroides xylanisolvens</name>
    <dbReference type="NCBI Taxonomy" id="371601"/>
    <lineage>
        <taxon>Bacteria</taxon>
        <taxon>Pseudomonadati</taxon>
        <taxon>Bacteroidota</taxon>
        <taxon>Bacteroidia</taxon>
        <taxon>Bacteroidales</taxon>
        <taxon>Bacteroidaceae</taxon>
        <taxon>Bacteroides</taxon>
    </lineage>
</organism>